<keyword evidence="10 11" id="KW-0998">Cell outer membrane</keyword>
<organism evidence="14 15">
    <name type="scientific">Litorilituus lipolyticus</name>
    <dbReference type="NCBI Taxonomy" id="2491017"/>
    <lineage>
        <taxon>Bacteria</taxon>
        <taxon>Pseudomonadati</taxon>
        <taxon>Pseudomonadota</taxon>
        <taxon>Gammaproteobacteria</taxon>
        <taxon>Alteromonadales</taxon>
        <taxon>Colwelliaceae</taxon>
        <taxon>Litorilituus</taxon>
    </lineage>
</organism>
<protein>
    <submittedName>
        <fullName evidence="14">TonB-dependent receptor</fullName>
    </submittedName>
</protein>
<feature type="chain" id="PRO_5021352618" evidence="12">
    <location>
        <begin position="25"/>
        <end position="681"/>
    </location>
</feature>
<accession>A0A502KVG9</accession>
<keyword evidence="7" id="KW-0798">TonB box</keyword>
<dbReference type="OrthoDB" id="9145970at2"/>
<dbReference type="SUPFAM" id="SSF56935">
    <property type="entry name" value="Porins"/>
    <property type="match status" value="1"/>
</dbReference>
<dbReference type="PANTHER" id="PTHR30069">
    <property type="entry name" value="TONB-DEPENDENT OUTER MEMBRANE RECEPTOR"/>
    <property type="match status" value="1"/>
</dbReference>
<keyword evidence="6 12" id="KW-0732">Signal</keyword>
<dbReference type="GO" id="GO:0015344">
    <property type="term" value="F:siderophore uptake transmembrane transporter activity"/>
    <property type="evidence" value="ECO:0007669"/>
    <property type="project" value="TreeGrafter"/>
</dbReference>
<evidence type="ECO:0000256" key="6">
    <source>
        <dbReference type="ARBA" id="ARBA00022729"/>
    </source>
</evidence>
<sequence length="681" mass="77385">MQPNQLSKLTLAIVLSCSCNSLLANDTDEKEKQDIEVIEVTSKRNQANTEMTEETQELLNIAGISGDPLSAVYSMPGIVYAGGDSGGEPAVRGSSPDDNAFYVDDMPVGYLFHLFGDSIFNENLIRDFQLHPAAFGSEYGNATGGVFDVQLRDPRHQDILTTIDLSMLRSGVMVEGSVTDDQAFYLSYRRSQMHLFLPEGEEEDGYTVFKAPISDDYQAKYQWLVGESHKLTFTASGASDTGGINISENSESGRVDPDSIGDLKISTGFDSQSLSWQFYGEEQKLMHLVASHNKEESKQSFGNGQFIDIDEEEYSLRFFYQLAWFENHKLGFGADYSKSMVDYEFDIIPYYCTDHDADCNQQKGERIQDSTDLEVENIAIHLDEIWNINDNWQVNLGIRAERDDYTEQSFIHPRLSINWYATDALTVKAKAGTYSRFPDISTALRKIGNPEIKSPEATHYSLAFEYQLTDLWFTSIDIYQKNLTELARSTDDLQENDIKYTNDLTGDAKGIEWVIKRERDNGWYGWASLSWSKSERTDEITNTTSEYYLDTPLLANVVANYQLNEHWDFGLRLTVRSGAKYTPIVGLRENPDYPDHYLPNYGELNSKTLPVYHRLDLEAKYHTQYFGQDAQWTFAVINAMAQENISGYYYDPQDNDSPNNYTISGEEDIGIFPYIGLKMSF</sequence>
<evidence type="ECO:0000256" key="3">
    <source>
        <dbReference type="ARBA" id="ARBA00022448"/>
    </source>
</evidence>
<keyword evidence="8 11" id="KW-0472">Membrane</keyword>
<keyword evidence="5 11" id="KW-0812">Transmembrane</keyword>
<evidence type="ECO:0000256" key="8">
    <source>
        <dbReference type="ARBA" id="ARBA00023136"/>
    </source>
</evidence>
<name>A0A502KVG9_9GAMM</name>
<feature type="domain" description="TonB-dependent receptor-like beta-barrel" evidence="13">
    <location>
        <begin position="265"/>
        <end position="638"/>
    </location>
</feature>
<dbReference type="InterPro" id="IPR036942">
    <property type="entry name" value="Beta-barrel_TonB_sf"/>
</dbReference>
<keyword evidence="9 14" id="KW-0675">Receptor</keyword>
<evidence type="ECO:0000256" key="11">
    <source>
        <dbReference type="PROSITE-ProRule" id="PRU01360"/>
    </source>
</evidence>
<comment type="subcellular location">
    <subcellularLocation>
        <location evidence="1 11">Cell outer membrane</location>
        <topology evidence="1 11">Multi-pass membrane protein</topology>
    </subcellularLocation>
</comment>
<dbReference type="GO" id="GO:0044718">
    <property type="term" value="P:siderophore transmembrane transport"/>
    <property type="evidence" value="ECO:0007669"/>
    <property type="project" value="TreeGrafter"/>
</dbReference>
<dbReference type="InterPro" id="IPR039426">
    <property type="entry name" value="TonB-dep_rcpt-like"/>
</dbReference>
<keyword evidence="3 11" id="KW-0813">Transport</keyword>
<evidence type="ECO:0000313" key="14">
    <source>
        <dbReference type="EMBL" id="TPH12257.1"/>
    </source>
</evidence>
<keyword evidence="4 11" id="KW-1134">Transmembrane beta strand</keyword>
<feature type="signal peptide" evidence="12">
    <location>
        <begin position="1"/>
        <end position="24"/>
    </location>
</feature>
<dbReference type="AlphaFoldDB" id="A0A502KVG9"/>
<proteinExistence type="inferred from homology"/>
<evidence type="ECO:0000256" key="10">
    <source>
        <dbReference type="ARBA" id="ARBA00023237"/>
    </source>
</evidence>
<evidence type="ECO:0000259" key="13">
    <source>
        <dbReference type="Pfam" id="PF00593"/>
    </source>
</evidence>
<dbReference type="PROSITE" id="PS52016">
    <property type="entry name" value="TONB_DEPENDENT_REC_3"/>
    <property type="match status" value="1"/>
</dbReference>
<evidence type="ECO:0000313" key="15">
    <source>
        <dbReference type="Proteomes" id="UP000315303"/>
    </source>
</evidence>
<evidence type="ECO:0000256" key="9">
    <source>
        <dbReference type="ARBA" id="ARBA00023170"/>
    </source>
</evidence>
<dbReference type="Gene3D" id="2.40.170.20">
    <property type="entry name" value="TonB-dependent receptor, beta-barrel domain"/>
    <property type="match status" value="1"/>
</dbReference>
<evidence type="ECO:0000256" key="2">
    <source>
        <dbReference type="ARBA" id="ARBA00008143"/>
    </source>
</evidence>
<evidence type="ECO:0000256" key="12">
    <source>
        <dbReference type="SAM" id="SignalP"/>
    </source>
</evidence>
<keyword evidence="15" id="KW-1185">Reference proteome</keyword>
<comment type="caution">
    <text evidence="14">The sequence shown here is derived from an EMBL/GenBank/DDBJ whole genome shotgun (WGS) entry which is preliminary data.</text>
</comment>
<dbReference type="InterPro" id="IPR000531">
    <property type="entry name" value="Beta-barrel_TonB"/>
</dbReference>
<evidence type="ECO:0000256" key="4">
    <source>
        <dbReference type="ARBA" id="ARBA00022452"/>
    </source>
</evidence>
<dbReference type="Proteomes" id="UP000315303">
    <property type="component" value="Unassembled WGS sequence"/>
</dbReference>
<evidence type="ECO:0000256" key="5">
    <source>
        <dbReference type="ARBA" id="ARBA00022692"/>
    </source>
</evidence>
<comment type="similarity">
    <text evidence="2">Belongs to the TonB-dependent receptor family. Hemoglobin/haptoglobin binding protein subfamily.</text>
</comment>
<dbReference type="EMBL" id="SAWY01000041">
    <property type="protein sequence ID" value="TPH12257.1"/>
    <property type="molecule type" value="Genomic_DNA"/>
</dbReference>
<dbReference type="Pfam" id="PF00593">
    <property type="entry name" value="TonB_dep_Rec_b-barrel"/>
    <property type="match status" value="1"/>
</dbReference>
<dbReference type="PANTHER" id="PTHR30069:SF29">
    <property type="entry name" value="HEMOGLOBIN AND HEMOGLOBIN-HAPTOGLOBIN-BINDING PROTEIN 1-RELATED"/>
    <property type="match status" value="1"/>
</dbReference>
<dbReference type="GO" id="GO:0009279">
    <property type="term" value="C:cell outer membrane"/>
    <property type="evidence" value="ECO:0007669"/>
    <property type="project" value="UniProtKB-SubCell"/>
</dbReference>
<evidence type="ECO:0000256" key="7">
    <source>
        <dbReference type="ARBA" id="ARBA00023077"/>
    </source>
</evidence>
<reference evidence="14 15" key="1">
    <citation type="submission" date="2019-01" db="EMBL/GenBank/DDBJ databases">
        <title>Litorilituus lipolytica sp. nov., isolated from intertidal sand of the Yellow Sea in China.</title>
        <authorList>
            <person name="Liu A."/>
        </authorList>
    </citation>
    <scope>NUCLEOTIDE SEQUENCE [LARGE SCALE GENOMIC DNA]</scope>
    <source>
        <strain evidence="14 15">RZ04</strain>
    </source>
</reference>
<gene>
    <name evidence="14" type="ORF">EPA86_18110</name>
</gene>
<evidence type="ECO:0000256" key="1">
    <source>
        <dbReference type="ARBA" id="ARBA00004571"/>
    </source>
</evidence>